<sequence>LCEDAQTGSRTSGSVGHVRLEDHQKRVIKEEPDDEGYLCEGASSFPGRSSPDDGGERIKEEESEEEEVTCPDTAC</sequence>
<accession>A0A8J4U9E8</accession>
<keyword evidence="3" id="KW-1185">Reference proteome</keyword>
<feature type="compositionally biased region" description="Basic and acidic residues" evidence="1">
    <location>
        <begin position="50"/>
        <end position="60"/>
    </location>
</feature>
<feature type="compositionally biased region" description="Basic and acidic residues" evidence="1">
    <location>
        <begin position="18"/>
        <end position="30"/>
    </location>
</feature>
<feature type="non-terminal residue" evidence="2">
    <location>
        <position position="75"/>
    </location>
</feature>
<evidence type="ECO:0000256" key="1">
    <source>
        <dbReference type="SAM" id="MobiDB-lite"/>
    </source>
</evidence>
<feature type="non-terminal residue" evidence="2">
    <location>
        <position position="1"/>
    </location>
</feature>
<organism evidence="2 3">
    <name type="scientific">Clarias magur</name>
    <name type="common">Asian catfish</name>
    <name type="synonym">Macropteronotus magur</name>
    <dbReference type="NCBI Taxonomy" id="1594786"/>
    <lineage>
        <taxon>Eukaryota</taxon>
        <taxon>Metazoa</taxon>
        <taxon>Chordata</taxon>
        <taxon>Craniata</taxon>
        <taxon>Vertebrata</taxon>
        <taxon>Euteleostomi</taxon>
        <taxon>Actinopterygii</taxon>
        <taxon>Neopterygii</taxon>
        <taxon>Teleostei</taxon>
        <taxon>Ostariophysi</taxon>
        <taxon>Siluriformes</taxon>
        <taxon>Clariidae</taxon>
        <taxon>Clarias</taxon>
    </lineage>
</organism>
<dbReference type="EMBL" id="QNUK01000607">
    <property type="protein sequence ID" value="KAF5891187.1"/>
    <property type="molecule type" value="Genomic_DNA"/>
</dbReference>
<dbReference type="Proteomes" id="UP000727407">
    <property type="component" value="Unassembled WGS sequence"/>
</dbReference>
<dbReference type="AlphaFoldDB" id="A0A8J4U9E8"/>
<evidence type="ECO:0000313" key="2">
    <source>
        <dbReference type="EMBL" id="KAF5891187.1"/>
    </source>
</evidence>
<feature type="compositionally biased region" description="Polar residues" evidence="1">
    <location>
        <begin position="1"/>
        <end position="14"/>
    </location>
</feature>
<reference evidence="2" key="1">
    <citation type="submission" date="2020-07" db="EMBL/GenBank/DDBJ databases">
        <title>Clarias magur genome sequencing, assembly and annotation.</title>
        <authorList>
            <person name="Kushwaha B."/>
            <person name="Kumar R."/>
            <person name="Das P."/>
            <person name="Joshi C.G."/>
            <person name="Kumar D."/>
            <person name="Nagpure N.S."/>
            <person name="Pandey M."/>
            <person name="Agarwal S."/>
            <person name="Srivastava S."/>
            <person name="Singh M."/>
            <person name="Sahoo L."/>
            <person name="Jayasankar P."/>
            <person name="Meher P.K."/>
            <person name="Koringa P.G."/>
            <person name="Iquebal M.A."/>
            <person name="Das S.P."/>
            <person name="Bit A."/>
            <person name="Patnaik S."/>
            <person name="Patel N."/>
            <person name="Shah T.M."/>
            <person name="Hinsu A."/>
            <person name="Jena J.K."/>
        </authorList>
    </citation>
    <scope>NUCLEOTIDE SEQUENCE</scope>
    <source>
        <strain evidence="2">CIFAMagur01</strain>
        <tissue evidence="2">Testis</tissue>
    </source>
</reference>
<comment type="caution">
    <text evidence="2">The sequence shown here is derived from an EMBL/GenBank/DDBJ whole genome shotgun (WGS) entry which is preliminary data.</text>
</comment>
<evidence type="ECO:0000313" key="3">
    <source>
        <dbReference type="Proteomes" id="UP000727407"/>
    </source>
</evidence>
<proteinExistence type="predicted"/>
<name>A0A8J4U9E8_CLAMG</name>
<feature type="region of interest" description="Disordered" evidence="1">
    <location>
        <begin position="1"/>
        <end position="75"/>
    </location>
</feature>
<gene>
    <name evidence="2" type="ORF">DAT39_019101</name>
</gene>
<protein>
    <submittedName>
        <fullName evidence="2">Zinc finger protein 32-like</fullName>
    </submittedName>
</protein>